<dbReference type="GO" id="GO:0009055">
    <property type="term" value="F:electron transfer activity"/>
    <property type="evidence" value="ECO:0007669"/>
    <property type="project" value="InterPro"/>
</dbReference>
<keyword evidence="6" id="KW-0408">Iron</keyword>
<dbReference type="CDD" id="cd03499">
    <property type="entry name" value="SQR_TypeC_SdhC"/>
    <property type="match status" value="1"/>
</dbReference>
<protein>
    <submittedName>
        <fullName evidence="8">Succinate dehydrogenase cytochrome B subunit</fullName>
    </submittedName>
</protein>
<evidence type="ECO:0000256" key="5">
    <source>
        <dbReference type="ARBA" id="ARBA00022989"/>
    </source>
</evidence>
<dbReference type="GO" id="GO:0046872">
    <property type="term" value="F:metal ion binding"/>
    <property type="evidence" value="ECO:0007669"/>
    <property type="project" value="UniProtKB-KW"/>
</dbReference>
<evidence type="ECO:0000256" key="2">
    <source>
        <dbReference type="ARBA" id="ARBA00022617"/>
    </source>
</evidence>
<name>A0A0A2V5R5_BEABA</name>
<reference evidence="8 9" key="1">
    <citation type="submission" date="2012-10" db="EMBL/GenBank/DDBJ databases">
        <title>Genome sequencing and analysis of entomopathogenic fungi Beauveria bassiana D1-5.</title>
        <authorList>
            <person name="Li Q."/>
            <person name="Wang L."/>
            <person name="Zhang Z."/>
            <person name="Wang Q."/>
            <person name="Ren J."/>
            <person name="Wang M."/>
            <person name="Xu W."/>
            <person name="Wang J."/>
            <person name="Lu Y."/>
            <person name="Du Q."/>
            <person name="Sun Z."/>
        </authorList>
    </citation>
    <scope>NUCLEOTIDE SEQUENCE [LARGE SCALE GENOMIC DNA]</scope>
    <source>
        <strain evidence="8 9">D1-5</strain>
    </source>
</reference>
<dbReference type="GO" id="GO:0006099">
    <property type="term" value="P:tricarboxylic acid cycle"/>
    <property type="evidence" value="ECO:0007669"/>
    <property type="project" value="InterPro"/>
</dbReference>
<dbReference type="GO" id="GO:0005739">
    <property type="term" value="C:mitochondrion"/>
    <property type="evidence" value="ECO:0007669"/>
    <property type="project" value="GOC"/>
</dbReference>
<evidence type="ECO:0000256" key="7">
    <source>
        <dbReference type="ARBA" id="ARBA00023136"/>
    </source>
</evidence>
<dbReference type="GO" id="GO:0016020">
    <property type="term" value="C:membrane"/>
    <property type="evidence" value="ECO:0007669"/>
    <property type="project" value="UniProtKB-SubCell"/>
</dbReference>
<evidence type="ECO:0000313" key="9">
    <source>
        <dbReference type="Proteomes" id="UP000030106"/>
    </source>
</evidence>
<dbReference type="InterPro" id="IPR000701">
    <property type="entry name" value="SuccDH_FuR_B_TM-su"/>
</dbReference>
<dbReference type="PANTHER" id="PTHR10978:SF5">
    <property type="entry name" value="SUCCINATE DEHYDROGENASE CYTOCHROME B560 SUBUNIT, MITOCHONDRIAL"/>
    <property type="match status" value="1"/>
</dbReference>
<dbReference type="eggNOG" id="KOG0449">
    <property type="taxonomic scope" value="Eukaryota"/>
</dbReference>
<dbReference type="STRING" id="1245745.A0A0A2V5R5"/>
<comment type="caution">
    <text evidence="8">The sequence shown here is derived from an EMBL/GenBank/DDBJ whole genome shotgun (WGS) entry which is preliminary data.</text>
</comment>
<dbReference type="Proteomes" id="UP000030106">
    <property type="component" value="Unassembled WGS sequence"/>
</dbReference>
<gene>
    <name evidence="8" type="ORF">BBAD15_g11939</name>
</gene>
<comment type="subcellular location">
    <subcellularLocation>
        <location evidence="1">Membrane</location>
    </subcellularLocation>
</comment>
<accession>A0A0A2V5R5</accession>
<dbReference type="PANTHER" id="PTHR10978">
    <property type="entry name" value="SUCCINATE DEHYDROGENASE CYTOCHROME B560 SUBUNIT"/>
    <property type="match status" value="1"/>
</dbReference>
<evidence type="ECO:0000256" key="1">
    <source>
        <dbReference type="ARBA" id="ARBA00004370"/>
    </source>
</evidence>
<sequence length="245" mass="27309">MTQGKFVGLPMQQHSCRASPIESIFAFGIKTFTASLAEMQHLGILNWQRCMLHCRGQGVAVLRTSGFRVGLRRVSIPLQVPAAHLSRTLISTNSEPRASPRITKVPTGHQDAALRNQRLKRPIAPHLEIYKLDQTYLGTSAWMRITGCTLSGVAYLYFLGYLVAPVFGGNWDSAALVSGFHALPTWTQTGFKMLMVFPFAFHSINGVKQLAYDAGFLYSRATIIRADRFLWISSFLTSLAMVNWL</sequence>
<dbReference type="SUPFAM" id="SSF81343">
    <property type="entry name" value="Fumarate reductase respiratory complex transmembrane subunits"/>
    <property type="match status" value="1"/>
</dbReference>
<dbReference type="OrthoDB" id="588261at2759"/>
<organism evidence="8 9">
    <name type="scientific">Beauveria bassiana D1-5</name>
    <dbReference type="NCBI Taxonomy" id="1245745"/>
    <lineage>
        <taxon>Eukaryota</taxon>
        <taxon>Fungi</taxon>
        <taxon>Dikarya</taxon>
        <taxon>Ascomycota</taxon>
        <taxon>Pezizomycotina</taxon>
        <taxon>Sordariomycetes</taxon>
        <taxon>Hypocreomycetidae</taxon>
        <taxon>Hypocreales</taxon>
        <taxon>Cordycipitaceae</taxon>
        <taxon>Beauveria</taxon>
    </lineage>
</organism>
<dbReference type="HOGENOM" id="CLU_094691_0_1_1"/>
<dbReference type="InterPro" id="IPR034804">
    <property type="entry name" value="SQR/QFR_C/D"/>
</dbReference>
<evidence type="ECO:0000256" key="4">
    <source>
        <dbReference type="ARBA" id="ARBA00022723"/>
    </source>
</evidence>
<keyword evidence="5" id="KW-1133">Transmembrane helix</keyword>
<evidence type="ECO:0000256" key="6">
    <source>
        <dbReference type="ARBA" id="ARBA00023004"/>
    </source>
</evidence>
<dbReference type="Pfam" id="PF01127">
    <property type="entry name" value="Sdh_cyt"/>
    <property type="match status" value="1"/>
</dbReference>
<keyword evidence="4" id="KW-0479">Metal-binding</keyword>
<dbReference type="AlphaFoldDB" id="A0A0A2V5R5"/>
<keyword evidence="7" id="KW-0472">Membrane</keyword>
<dbReference type="EMBL" id="ANFO01001374">
    <property type="protein sequence ID" value="KGQ02828.1"/>
    <property type="molecule type" value="Genomic_DNA"/>
</dbReference>
<keyword evidence="3" id="KW-0812">Transmembrane</keyword>
<evidence type="ECO:0000313" key="8">
    <source>
        <dbReference type="EMBL" id="KGQ02828.1"/>
    </source>
</evidence>
<dbReference type="Gene3D" id="1.20.1300.10">
    <property type="entry name" value="Fumarate reductase/succinate dehydrogenase, transmembrane subunit"/>
    <property type="match status" value="1"/>
</dbReference>
<evidence type="ECO:0000256" key="3">
    <source>
        <dbReference type="ARBA" id="ARBA00022692"/>
    </source>
</evidence>
<dbReference type="InterPro" id="IPR014314">
    <property type="entry name" value="Succ_DH_cytb556"/>
</dbReference>
<proteinExistence type="predicted"/>
<keyword evidence="2" id="KW-0349">Heme</keyword>
<dbReference type="GO" id="GO:0006121">
    <property type="term" value="P:mitochondrial electron transport, succinate to ubiquinone"/>
    <property type="evidence" value="ECO:0007669"/>
    <property type="project" value="TreeGrafter"/>
</dbReference>